<reference evidence="2" key="2">
    <citation type="submission" date="2020-11" db="EMBL/GenBank/DDBJ databases">
        <authorList>
            <person name="Cecchin M."/>
            <person name="Marcolungo L."/>
            <person name="Rossato M."/>
            <person name="Girolomoni L."/>
            <person name="Cosentino E."/>
            <person name="Cuine S."/>
            <person name="Li-Beisson Y."/>
            <person name="Delledonne M."/>
            <person name="Ballottari M."/>
        </authorList>
    </citation>
    <scope>NUCLEOTIDE SEQUENCE</scope>
    <source>
        <strain evidence="2">211/11P</strain>
        <tissue evidence="2">Whole cell</tissue>
    </source>
</reference>
<comment type="caution">
    <text evidence="2">The sequence shown here is derived from an EMBL/GenBank/DDBJ whole genome shotgun (WGS) entry which is preliminary data.</text>
</comment>
<dbReference type="Proteomes" id="UP001055712">
    <property type="component" value="Unassembled WGS sequence"/>
</dbReference>
<dbReference type="AlphaFoldDB" id="A0A9D4TTR2"/>
<proteinExistence type="predicted"/>
<protein>
    <submittedName>
        <fullName evidence="2">Uncharacterized protein</fullName>
    </submittedName>
</protein>
<evidence type="ECO:0000313" key="2">
    <source>
        <dbReference type="EMBL" id="KAI3434476.1"/>
    </source>
</evidence>
<reference evidence="2" key="1">
    <citation type="journal article" date="2019" name="Plant J.">
        <title>Chlorella vulgaris genome assembly and annotation reveals the molecular basis for metabolic acclimation to high light conditions.</title>
        <authorList>
            <person name="Cecchin M."/>
            <person name="Marcolungo L."/>
            <person name="Rossato M."/>
            <person name="Girolomoni L."/>
            <person name="Cosentino E."/>
            <person name="Cuine S."/>
            <person name="Li-Beisson Y."/>
            <person name="Delledonne M."/>
            <person name="Ballottari M."/>
        </authorList>
    </citation>
    <scope>NUCLEOTIDE SEQUENCE</scope>
    <source>
        <strain evidence="2">211/11P</strain>
    </source>
</reference>
<keyword evidence="3" id="KW-1185">Reference proteome</keyword>
<feature type="compositionally biased region" description="Polar residues" evidence="1">
    <location>
        <begin position="1"/>
        <end position="21"/>
    </location>
</feature>
<name>A0A9D4TTR2_CHLVU</name>
<gene>
    <name evidence="2" type="ORF">D9Q98_002552</name>
</gene>
<feature type="region of interest" description="Disordered" evidence="1">
    <location>
        <begin position="1"/>
        <end position="32"/>
    </location>
</feature>
<dbReference type="EMBL" id="SIDB01000003">
    <property type="protein sequence ID" value="KAI3434476.1"/>
    <property type="molecule type" value="Genomic_DNA"/>
</dbReference>
<accession>A0A9D4TTR2</accession>
<evidence type="ECO:0000256" key="1">
    <source>
        <dbReference type="SAM" id="MobiDB-lite"/>
    </source>
</evidence>
<sequence>MRLRSTRSNIRGSGLWTTNKHGTLPAGEGVDTSGGLRLGSAMQFNHNATVNAAKERELMCLYVMGEYQPPPGKRLQAVKDHAKYTLRHDMDAIKEEAQQLGMPLGWPL</sequence>
<evidence type="ECO:0000313" key="3">
    <source>
        <dbReference type="Proteomes" id="UP001055712"/>
    </source>
</evidence>
<organism evidence="2 3">
    <name type="scientific">Chlorella vulgaris</name>
    <name type="common">Green alga</name>
    <dbReference type="NCBI Taxonomy" id="3077"/>
    <lineage>
        <taxon>Eukaryota</taxon>
        <taxon>Viridiplantae</taxon>
        <taxon>Chlorophyta</taxon>
        <taxon>core chlorophytes</taxon>
        <taxon>Trebouxiophyceae</taxon>
        <taxon>Chlorellales</taxon>
        <taxon>Chlorellaceae</taxon>
        <taxon>Chlorella clade</taxon>
        <taxon>Chlorella</taxon>
    </lineage>
</organism>